<dbReference type="InterPro" id="IPR000195">
    <property type="entry name" value="Rab-GAP-TBC_dom"/>
</dbReference>
<dbReference type="Gene3D" id="1.10.472.80">
    <property type="entry name" value="Ypt/Rab-GAP domain of gyp1p, domain 3"/>
    <property type="match status" value="1"/>
</dbReference>
<protein>
    <submittedName>
        <fullName evidence="3">TBC1 domain family member 14</fullName>
    </submittedName>
</protein>
<dbReference type="AlphaFoldDB" id="A0A422QC37"/>
<gene>
    <name evidence="3" type="ORF">Tco025E_00203</name>
</gene>
<dbReference type="PANTHER" id="PTHR47219">
    <property type="entry name" value="RAB GTPASE-ACTIVATING PROTEIN 1-LIKE"/>
    <property type="match status" value="1"/>
</dbReference>
<proteinExistence type="predicted"/>
<dbReference type="GO" id="GO:0005096">
    <property type="term" value="F:GTPase activator activity"/>
    <property type="evidence" value="ECO:0007669"/>
    <property type="project" value="TreeGrafter"/>
</dbReference>
<comment type="caution">
    <text evidence="3">The sequence shown here is derived from an EMBL/GenBank/DDBJ whole genome shotgun (WGS) entry which is preliminary data.</text>
</comment>
<sequence>MLHVGLLSTAEEINAVSGRMVGGDVPAKDLAEAQRHMRLIQRLRRTQRQRYVREAQAMQQQRRQRRSAAAYWEAALANFAKTNRAKLCSLVLGCGTPPLLRLPTWVMALGNARKLARADFEAAQRKALDRVREEEEAAAAQDALNGFPAAAVNLPFGKCVSRIAEELAGELPRPQRRAQGAPNVLRAKFPSVRGTAAVDQENTPRGERERPCGASAGGAKPPLPISECRVTAFLGVTHMEEANGAADEAAGATTPVACDNNSTRGVEEEEGENHGVTVSRSPSFSNVSSCLRKNSHDGAETAVDSFFSSFDPNAMTPMQVGDDEERDLFLSSLLSEGVLRQVELLLRTHMELRPEVGYVKGMSCLAMMLAVVVTDPWELCVCFSSLVEYAHLGPFLRRRQQGVILHLDIFDAVLQKAQPALYALLQQYGVPLNSCLLDWWNTVFLGTLPYAAALRAWDLFLLDEHYLYRITLALLVYRFGLHTKAARRSLPQSYHSQQDLQQALNPSISETYMNQQLLFRIMASDELCGIRMRSIRSIVERVSKVRFSH</sequence>
<dbReference type="SMART" id="SM00164">
    <property type="entry name" value="TBC"/>
    <property type="match status" value="1"/>
</dbReference>
<dbReference type="EMBL" id="MKKU01000003">
    <property type="protein sequence ID" value="RNF27553.1"/>
    <property type="molecule type" value="Genomic_DNA"/>
</dbReference>
<dbReference type="PANTHER" id="PTHR47219:SF15">
    <property type="entry name" value="TBC1 DOMAIN FAMILY MEMBER 12 ISOFORM X1"/>
    <property type="match status" value="1"/>
</dbReference>
<dbReference type="Proteomes" id="UP000284403">
    <property type="component" value="Unassembled WGS sequence"/>
</dbReference>
<feature type="region of interest" description="Disordered" evidence="1">
    <location>
        <begin position="173"/>
        <end position="220"/>
    </location>
</feature>
<reference evidence="3 4" key="1">
    <citation type="journal article" date="2018" name="BMC Genomics">
        <title>Genomic comparison of Trypanosoma conorhini and Trypanosoma rangeli to Trypanosoma cruzi strains of high and low virulence.</title>
        <authorList>
            <person name="Bradwell K.R."/>
            <person name="Koparde V.N."/>
            <person name="Matveyev A.V."/>
            <person name="Serrano M.G."/>
            <person name="Alves J.M."/>
            <person name="Parikh H."/>
            <person name="Huang B."/>
            <person name="Lee V."/>
            <person name="Espinosa-Alvarez O."/>
            <person name="Ortiz P.A."/>
            <person name="Costa-Martins A.G."/>
            <person name="Teixeira M.M."/>
            <person name="Buck G.A."/>
        </authorList>
    </citation>
    <scope>NUCLEOTIDE SEQUENCE [LARGE SCALE GENOMIC DNA]</scope>
    <source>
        <strain evidence="3 4">025E</strain>
    </source>
</reference>
<keyword evidence="4" id="KW-1185">Reference proteome</keyword>
<feature type="domain" description="Rab-GAP TBC" evidence="2">
    <location>
        <begin position="95"/>
        <end position="464"/>
    </location>
</feature>
<evidence type="ECO:0000313" key="4">
    <source>
        <dbReference type="Proteomes" id="UP000284403"/>
    </source>
</evidence>
<evidence type="ECO:0000256" key="1">
    <source>
        <dbReference type="SAM" id="MobiDB-lite"/>
    </source>
</evidence>
<dbReference type="InterPro" id="IPR050302">
    <property type="entry name" value="Rab_GAP_TBC_domain"/>
</dbReference>
<dbReference type="PROSITE" id="PS50086">
    <property type="entry name" value="TBC_RABGAP"/>
    <property type="match status" value="1"/>
</dbReference>
<dbReference type="OrthoDB" id="294251at2759"/>
<name>A0A422QC37_9TRYP</name>
<accession>A0A422QC37</accession>
<dbReference type="InterPro" id="IPR035969">
    <property type="entry name" value="Rab-GAP_TBC_sf"/>
</dbReference>
<feature type="region of interest" description="Disordered" evidence="1">
    <location>
        <begin position="261"/>
        <end position="280"/>
    </location>
</feature>
<feature type="compositionally biased region" description="Basic and acidic residues" evidence="1">
    <location>
        <begin position="202"/>
        <end position="211"/>
    </location>
</feature>
<dbReference type="SUPFAM" id="SSF47923">
    <property type="entry name" value="Ypt/Rab-GAP domain of gyp1p"/>
    <property type="match status" value="2"/>
</dbReference>
<evidence type="ECO:0000313" key="3">
    <source>
        <dbReference type="EMBL" id="RNF27553.1"/>
    </source>
</evidence>
<dbReference type="GeneID" id="40313814"/>
<dbReference type="RefSeq" id="XP_029232759.1">
    <property type="nucleotide sequence ID" value="XM_029367152.1"/>
</dbReference>
<dbReference type="Pfam" id="PF00566">
    <property type="entry name" value="RabGAP-TBC"/>
    <property type="match status" value="1"/>
</dbReference>
<evidence type="ECO:0000259" key="2">
    <source>
        <dbReference type="PROSITE" id="PS50086"/>
    </source>
</evidence>
<organism evidence="3 4">
    <name type="scientific">Trypanosoma conorhini</name>
    <dbReference type="NCBI Taxonomy" id="83891"/>
    <lineage>
        <taxon>Eukaryota</taxon>
        <taxon>Discoba</taxon>
        <taxon>Euglenozoa</taxon>
        <taxon>Kinetoplastea</taxon>
        <taxon>Metakinetoplastina</taxon>
        <taxon>Trypanosomatida</taxon>
        <taxon>Trypanosomatidae</taxon>
        <taxon>Trypanosoma</taxon>
    </lineage>
</organism>
<dbReference type="GO" id="GO:0031267">
    <property type="term" value="F:small GTPase binding"/>
    <property type="evidence" value="ECO:0007669"/>
    <property type="project" value="TreeGrafter"/>
</dbReference>